<keyword evidence="5" id="KW-1185">Reference proteome</keyword>
<evidence type="ECO:0000256" key="1">
    <source>
        <dbReference type="ARBA" id="ARBA00022553"/>
    </source>
</evidence>
<dbReference type="InterPro" id="IPR001315">
    <property type="entry name" value="CARD"/>
</dbReference>
<dbReference type="PANTHER" id="PTHR14559:SF4">
    <property type="entry name" value="CASPASE RECRUITMENT DOMAIN-CONTAINING PROTEIN 11"/>
    <property type="match status" value="1"/>
</dbReference>
<dbReference type="PANTHER" id="PTHR14559">
    <property type="entry name" value="CASPASE RECRUITMENT DOMAIN FAMILY"/>
    <property type="match status" value="1"/>
</dbReference>
<evidence type="ECO:0000313" key="5">
    <source>
        <dbReference type="Proteomes" id="UP001352852"/>
    </source>
</evidence>
<comment type="caution">
    <text evidence="4">The sequence shown here is derived from an EMBL/GenBank/DDBJ whole genome shotgun (WGS) entry which is preliminary data.</text>
</comment>
<accession>A0ABU7DW91</accession>
<dbReference type="SUPFAM" id="SSF47986">
    <property type="entry name" value="DEATH domain"/>
    <property type="match status" value="1"/>
</dbReference>
<name>A0ABU7DW91_9TELE</name>
<sequence>MENGTMEDMDVLWEKVECKRYELCRNITPAKLTPYLRQCKVLDEQDEDEILNSLLLQAKANRTSRLLDILRTKGERGYVAFLESLEFYYPELYKSVTGKDPTRRFSTIVGNLVTVDGKMDGAKCEKILVDRDFR</sequence>
<dbReference type="Proteomes" id="UP001352852">
    <property type="component" value="Unassembled WGS sequence"/>
</dbReference>
<evidence type="ECO:0000256" key="2">
    <source>
        <dbReference type="ARBA" id="ARBA00023054"/>
    </source>
</evidence>
<feature type="domain" description="CARD" evidence="3">
    <location>
        <begin position="8"/>
        <end position="100"/>
    </location>
</feature>
<reference evidence="4 5" key="1">
    <citation type="submission" date="2021-06" db="EMBL/GenBank/DDBJ databases">
        <authorList>
            <person name="Palmer J.M."/>
        </authorList>
    </citation>
    <scope>NUCLEOTIDE SEQUENCE [LARGE SCALE GENOMIC DNA]</scope>
    <source>
        <strain evidence="4 5">CL_MEX2019</strain>
        <tissue evidence="4">Muscle</tissue>
    </source>
</reference>
<keyword evidence="1" id="KW-0597">Phosphoprotein</keyword>
<dbReference type="EMBL" id="JAHUTJ010034941">
    <property type="protein sequence ID" value="MED6278250.1"/>
    <property type="molecule type" value="Genomic_DNA"/>
</dbReference>
<gene>
    <name evidence="4" type="primary">CARD11_1</name>
    <name evidence="4" type="ORF">CHARACLAT_021753</name>
</gene>
<evidence type="ECO:0000259" key="3">
    <source>
        <dbReference type="PROSITE" id="PS50209"/>
    </source>
</evidence>
<dbReference type="PROSITE" id="PS50209">
    <property type="entry name" value="CARD"/>
    <property type="match status" value="1"/>
</dbReference>
<protein>
    <submittedName>
        <fullName evidence="4">Caspase recruitment domain-containing protein 11</fullName>
    </submittedName>
</protein>
<dbReference type="InterPro" id="IPR011029">
    <property type="entry name" value="DEATH-like_dom_sf"/>
</dbReference>
<keyword evidence="2" id="KW-0175">Coiled coil</keyword>
<evidence type="ECO:0000313" key="4">
    <source>
        <dbReference type="EMBL" id="MED6278250.1"/>
    </source>
</evidence>
<proteinExistence type="predicted"/>
<dbReference type="Gene3D" id="1.10.533.10">
    <property type="entry name" value="Death Domain, Fas"/>
    <property type="match status" value="1"/>
</dbReference>
<organism evidence="4 5">
    <name type="scientific">Characodon lateralis</name>
    <dbReference type="NCBI Taxonomy" id="208331"/>
    <lineage>
        <taxon>Eukaryota</taxon>
        <taxon>Metazoa</taxon>
        <taxon>Chordata</taxon>
        <taxon>Craniata</taxon>
        <taxon>Vertebrata</taxon>
        <taxon>Euteleostomi</taxon>
        <taxon>Actinopterygii</taxon>
        <taxon>Neopterygii</taxon>
        <taxon>Teleostei</taxon>
        <taxon>Neoteleostei</taxon>
        <taxon>Acanthomorphata</taxon>
        <taxon>Ovalentaria</taxon>
        <taxon>Atherinomorphae</taxon>
        <taxon>Cyprinodontiformes</taxon>
        <taxon>Goodeidae</taxon>
        <taxon>Characodon</taxon>
    </lineage>
</organism>
<dbReference type="Pfam" id="PF00619">
    <property type="entry name" value="CARD"/>
    <property type="match status" value="1"/>
</dbReference>